<keyword evidence="16" id="KW-0175">Coiled coil</keyword>
<keyword evidence="11" id="KW-0067">ATP-binding</keyword>
<reference evidence="22 23" key="1">
    <citation type="journal article" date="2012" name="J. Bacteriol.">
        <title>Genome sequence of benzo(a)pyrene-degrading bacterium Novosphingobium pentaromativorans US6-1.</title>
        <authorList>
            <person name="Luo Y.R."/>
            <person name="Kang S.G."/>
            <person name="Kim S.J."/>
            <person name="Kim M.R."/>
            <person name="Li N."/>
            <person name="Lee J.H."/>
            <person name="Kwon K.K."/>
        </authorList>
    </citation>
    <scope>NUCLEOTIDE SEQUENCE [LARGE SCALE GENOMIC DNA]</scope>
    <source>
        <strain evidence="22 23">US6-1</strain>
    </source>
</reference>
<evidence type="ECO:0000256" key="16">
    <source>
        <dbReference type="SAM" id="Coils"/>
    </source>
</evidence>
<dbReference type="InterPro" id="IPR005702">
    <property type="entry name" value="Wzc-like_C"/>
</dbReference>
<dbReference type="EC" id="2.7.10.2" evidence="4"/>
<keyword evidence="23" id="KW-1185">Reference proteome</keyword>
<dbReference type="Gene3D" id="3.40.50.300">
    <property type="entry name" value="P-loop containing nucleotide triphosphate hydrolases"/>
    <property type="match status" value="1"/>
</dbReference>
<protein>
    <recommendedName>
        <fullName evidence="4">non-specific protein-tyrosine kinase</fullName>
        <ecNumber evidence="4">2.7.10.2</ecNumber>
    </recommendedName>
</protein>
<gene>
    <name evidence="22" type="ORF">NSU_2697</name>
</gene>
<keyword evidence="13 18" id="KW-0472">Membrane</keyword>
<evidence type="ECO:0000256" key="7">
    <source>
        <dbReference type="ARBA" id="ARBA00022679"/>
    </source>
</evidence>
<keyword evidence="5" id="KW-1003">Cell membrane</keyword>
<comment type="caution">
    <text evidence="22">The sequence shown here is derived from an EMBL/GenBank/DDBJ whole genome shotgun (WGS) entry which is preliminary data.</text>
</comment>
<feature type="transmembrane region" description="Helical" evidence="18">
    <location>
        <begin position="48"/>
        <end position="66"/>
    </location>
</feature>
<evidence type="ECO:0000259" key="19">
    <source>
        <dbReference type="Pfam" id="PF02706"/>
    </source>
</evidence>
<organism evidence="22 23">
    <name type="scientific">Novosphingobium pentaromativorans US6-1</name>
    <dbReference type="NCBI Taxonomy" id="1088721"/>
    <lineage>
        <taxon>Bacteria</taxon>
        <taxon>Pseudomonadati</taxon>
        <taxon>Pseudomonadota</taxon>
        <taxon>Alphaproteobacteria</taxon>
        <taxon>Sphingomonadales</taxon>
        <taxon>Sphingomonadaceae</taxon>
        <taxon>Novosphingobium</taxon>
    </lineage>
</organism>
<keyword evidence="12 18" id="KW-1133">Transmembrane helix</keyword>
<dbReference type="OrthoDB" id="230260at2"/>
<evidence type="ECO:0000256" key="12">
    <source>
        <dbReference type="ARBA" id="ARBA00022989"/>
    </source>
</evidence>
<evidence type="ECO:0000256" key="5">
    <source>
        <dbReference type="ARBA" id="ARBA00022475"/>
    </source>
</evidence>
<feature type="domain" description="Tyrosine-protein kinase G-rich" evidence="21">
    <location>
        <begin position="376"/>
        <end position="447"/>
    </location>
</feature>
<feature type="region of interest" description="Disordered" evidence="17">
    <location>
        <begin position="1"/>
        <end position="23"/>
    </location>
</feature>
<dbReference type="RefSeq" id="WP_007013608.1">
    <property type="nucleotide sequence ID" value="NZ_AGFM01000039.1"/>
</dbReference>
<evidence type="ECO:0000256" key="15">
    <source>
        <dbReference type="ARBA" id="ARBA00051245"/>
    </source>
</evidence>
<evidence type="ECO:0000256" key="17">
    <source>
        <dbReference type="SAM" id="MobiDB-lite"/>
    </source>
</evidence>
<keyword evidence="7" id="KW-0808">Transferase</keyword>
<dbReference type="STRING" id="1088721.JI59_06610"/>
<evidence type="ECO:0000256" key="8">
    <source>
        <dbReference type="ARBA" id="ARBA00022692"/>
    </source>
</evidence>
<evidence type="ECO:0000256" key="14">
    <source>
        <dbReference type="ARBA" id="ARBA00023137"/>
    </source>
</evidence>
<evidence type="ECO:0000256" key="18">
    <source>
        <dbReference type="SAM" id="Phobius"/>
    </source>
</evidence>
<dbReference type="InterPro" id="IPR027417">
    <property type="entry name" value="P-loop_NTPase"/>
</dbReference>
<feature type="transmembrane region" description="Helical" evidence="18">
    <location>
        <begin position="428"/>
        <end position="448"/>
    </location>
</feature>
<keyword evidence="14" id="KW-0829">Tyrosine-protein kinase</keyword>
<keyword evidence="9" id="KW-0547">Nucleotide-binding</keyword>
<evidence type="ECO:0000313" key="22">
    <source>
        <dbReference type="EMBL" id="EHJ60349.1"/>
    </source>
</evidence>
<dbReference type="GO" id="GO:0005886">
    <property type="term" value="C:plasma membrane"/>
    <property type="evidence" value="ECO:0007669"/>
    <property type="project" value="UniProtKB-SubCell"/>
</dbReference>
<dbReference type="CDD" id="cd05387">
    <property type="entry name" value="BY-kinase"/>
    <property type="match status" value="1"/>
</dbReference>
<name>G6EEC6_9SPHN</name>
<comment type="catalytic activity">
    <reaction evidence="15">
        <text>L-tyrosyl-[protein] + ATP = O-phospho-L-tyrosyl-[protein] + ADP + H(+)</text>
        <dbReference type="Rhea" id="RHEA:10596"/>
        <dbReference type="Rhea" id="RHEA-COMP:10136"/>
        <dbReference type="Rhea" id="RHEA-COMP:20101"/>
        <dbReference type="ChEBI" id="CHEBI:15378"/>
        <dbReference type="ChEBI" id="CHEBI:30616"/>
        <dbReference type="ChEBI" id="CHEBI:46858"/>
        <dbReference type="ChEBI" id="CHEBI:61978"/>
        <dbReference type="ChEBI" id="CHEBI:456216"/>
        <dbReference type="EC" id="2.7.10.2"/>
    </reaction>
</comment>
<dbReference type="Proteomes" id="UP000004030">
    <property type="component" value="Unassembled WGS sequence"/>
</dbReference>
<dbReference type="eggNOG" id="COG0489">
    <property type="taxonomic scope" value="Bacteria"/>
</dbReference>
<dbReference type="PANTHER" id="PTHR32309">
    <property type="entry name" value="TYROSINE-PROTEIN KINASE"/>
    <property type="match status" value="1"/>
</dbReference>
<keyword evidence="6" id="KW-0997">Cell inner membrane</keyword>
<dbReference type="PANTHER" id="PTHR32309:SF13">
    <property type="entry name" value="FERRIC ENTEROBACTIN TRANSPORT PROTEIN FEPE"/>
    <property type="match status" value="1"/>
</dbReference>
<comment type="similarity">
    <text evidence="3">Belongs to the etk/wzc family.</text>
</comment>
<feature type="coiled-coil region" evidence="16">
    <location>
        <begin position="233"/>
        <end position="267"/>
    </location>
</feature>
<evidence type="ECO:0000256" key="1">
    <source>
        <dbReference type="ARBA" id="ARBA00004429"/>
    </source>
</evidence>
<dbReference type="EMBL" id="AGFM01000039">
    <property type="protein sequence ID" value="EHJ60349.1"/>
    <property type="molecule type" value="Genomic_DNA"/>
</dbReference>
<evidence type="ECO:0000259" key="20">
    <source>
        <dbReference type="Pfam" id="PF13614"/>
    </source>
</evidence>
<dbReference type="InterPro" id="IPR032807">
    <property type="entry name" value="GNVR"/>
</dbReference>
<dbReference type="InterPro" id="IPR025669">
    <property type="entry name" value="AAA_dom"/>
</dbReference>
<evidence type="ECO:0000256" key="10">
    <source>
        <dbReference type="ARBA" id="ARBA00022777"/>
    </source>
</evidence>
<dbReference type="Pfam" id="PF13807">
    <property type="entry name" value="GNVR"/>
    <property type="match status" value="1"/>
</dbReference>
<sequence>MSGSRELVASGAEPGSSALERTTGRSLASADRLDLSGSISFFRRRLKIIIGFALLGLLAGLAISLLSKKVYRAEATVMLVEQSSGLPSADDTPPAPVVPLTSQLVDTQVEIIKSRQMARRVADALKIDQGMDTGERRTLFDLMQEKVNAQRTGTSFALTISYDAAVPSDARQIVNEYAHQFANWQTSQDEERNSQIRKQVEERLVSLREQAQADTSALQQYRIANNLLSTSGASLTEQEISNYNLEMTRARAEAAEASARLQTALGQLRSGSSGDDVGEALDSPVVSSLRTQEGTLAGEVASLEARYGPNHPQLIRTRNQLAQVRQQIQDEIGRVISNLRAKKDVSEDRLASIAGSLSNARSKLASNNAAMVGLSELERSAEASQGIYETYLNSYKQLLAAEGTSKPMARILSLANDPMKPISPNLKLNLALALVIGLGLGVIAAYIADALFHGIKSAHEVEHDLGENCLASIPLLASVHEGKPHAISAIRDNPKSVFTESFRVLSTAIDQATMNRAQVIAITSALPGEGKTVMSCCLSHVLAADGERTMLIDCDLRRRGISRLLDVGPDQPGLIEVLNGTSPLDVEELVRDRVLCVLPLGPMSDAPDKLLTGQPFIDLLEKLRPHFDRIILDLPPILPIAATRSIACQADAVVLAAHWCKTSSFAIRTARARLPKKLVNVVGVALNQVDLRKKAYFDREDVSFYYNKYSEYYS</sequence>
<keyword evidence="10" id="KW-0418">Kinase</keyword>
<evidence type="ECO:0000256" key="2">
    <source>
        <dbReference type="ARBA" id="ARBA00007316"/>
    </source>
</evidence>
<keyword evidence="8 18" id="KW-0812">Transmembrane</keyword>
<evidence type="ECO:0000256" key="6">
    <source>
        <dbReference type="ARBA" id="ARBA00022519"/>
    </source>
</evidence>
<evidence type="ECO:0000256" key="11">
    <source>
        <dbReference type="ARBA" id="ARBA00022840"/>
    </source>
</evidence>
<comment type="subcellular location">
    <subcellularLocation>
        <location evidence="1">Cell inner membrane</location>
        <topology evidence="1">Multi-pass membrane protein</topology>
    </subcellularLocation>
</comment>
<dbReference type="eggNOG" id="COG3206">
    <property type="taxonomic scope" value="Bacteria"/>
</dbReference>
<proteinExistence type="inferred from homology"/>
<evidence type="ECO:0000259" key="21">
    <source>
        <dbReference type="Pfam" id="PF13807"/>
    </source>
</evidence>
<dbReference type="SUPFAM" id="SSF52540">
    <property type="entry name" value="P-loop containing nucleoside triphosphate hydrolases"/>
    <property type="match status" value="1"/>
</dbReference>
<evidence type="ECO:0000256" key="13">
    <source>
        <dbReference type="ARBA" id="ARBA00023136"/>
    </source>
</evidence>
<dbReference type="Pfam" id="PF02706">
    <property type="entry name" value="Wzz"/>
    <property type="match status" value="1"/>
</dbReference>
<evidence type="ECO:0000256" key="4">
    <source>
        <dbReference type="ARBA" id="ARBA00011903"/>
    </source>
</evidence>
<dbReference type="GO" id="GO:0004713">
    <property type="term" value="F:protein tyrosine kinase activity"/>
    <property type="evidence" value="ECO:0007669"/>
    <property type="project" value="TreeGrafter"/>
</dbReference>
<accession>G6EEC6</accession>
<evidence type="ECO:0000313" key="23">
    <source>
        <dbReference type="Proteomes" id="UP000004030"/>
    </source>
</evidence>
<evidence type="ECO:0000256" key="3">
    <source>
        <dbReference type="ARBA" id="ARBA00008883"/>
    </source>
</evidence>
<dbReference type="AlphaFoldDB" id="G6EEC6"/>
<dbReference type="InterPro" id="IPR003856">
    <property type="entry name" value="LPS_length_determ_N"/>
</dbReference>
<dbReference type="Pfam" id="PF13614">
    <property type="entry name" value="AAA_31"/>
    <property type="match status" value="1"/>
</dbReference>
<evidence type="ECO:0000256" key="9">
    <source>
        <dbReference type="ARBA" id="ARBA00022741"/>
    </source>
</evidence>
<feature type="domain" description="AAA" evidence="20">
    <location>
        <begin position="518"/>
        <end position="657"/>
    </location>
</feature>
<dbReference type="InterPro" id="IPR050445">
    <property type="entry name" value="Bact_polysacc_biosynth/exp"/>
</dbReference>
<dbReference type="KEGG" id="npn:JI59_06610"/>
<dbReference type="PATRIC" id="fig|1088721.3.peg.2666"/>
<feature type="domain" description="Polysaccharide chain length determinant N-terminal" evidence="19">
    <location>
        <begin position="32"/>
        <end position="124"/>
    </location>
</feature>
<comment type="similarity">
    <text evidence="2">Belongs to the CpsD/CapB family.</text>
</comment>